<dbReference type="InterPro" id="IPR035902">
    <property type="entry name" value="Nuc_phospho_transferase"/>
</dbReference>
<dbReference type="Pfam" id="PF02885">
    <property type="entry name" value="Glycos_trans_3N"/>
    <property type="match status" value="1"/>
</dbReference>
<organism evidence="9 10">
    <name type="scientific">Elstera cyanobacteriorum</name>
    <dbReference type="NCBI Taxonomy" id="2022747"/>
    <lineage>
        <taxon>Bacteria</taxon>
        <taxon>Pseudomonadati</taxon>
        <taxon>Pseudomonadota</taxon>
        <taxon>Alphaproteobacteria</taxon>
        <taxon>Rhodospirillales</taxon>
        <taxon>Rhodospirillaceae</taxon>
        <taxon>Elstera</taxon>
    </lineage>
</organism>
<dbReference type="PIRSF" id="PIRSF000478">
    <property type="entry name" value="TP_PyNP"/>
    <property type="match status" value="1"/>
</dbReference>
<dbReference type="InterPro" id="IPR036566">
    <property type="entry name" value="PYNP-like_C_sf"/>
</dbReference>
<feature type="domain" description="Pyrimidine nucleoside phosphorylase C-terminal" evidence="8">
    <location>
        <begin position="351"/>
        <end position="425"/>
    </location>
</feature>
<dbReference type="Proteomes" id="UP000216361">
    <property type="component" value="Unassembled WGS sequence"/>
</dbReference>
<evidence type="ECO:0000256" key="3">
    <source>
        <dbReference type="ARBA" id="ARBA00011892"/>
    </source>
</evidence>
<comment type="subunit">
    <text evidence="2 7">Homodimer.</text>
</comment>
<dbReference type="Pfam" id="PF00591">
    <property type="entry name" value="Glycos_transf_3"/>
    <property type="match status" value="1"/>
</dbReference>
<sequence>MTFLPQELIRKKRDGGTLTRAEIAFIVQGITSGAMADEQVGAFAMAVFFQGMSMDERIALTCGMRDSGTVLDWKPQALGKPVVDKHSTGGVGDKVSLMLAPIVAACGAAVPMISGRGLGHTGGTLDKLEAIPGYNAVPSPELFAKVTKEVGCAIIGQTSAMAPADKRLYGIRDVTATVESIPLITASILSKKLAAGLDALVMDVKFGSGSFMGPLEKSRELAESIVTVANGAGCPTRALLTDMNEVLGTTAGNAVEVVEALDYLTGKQREARLHAVTIALAADMLLASQLAGDLAEAEAKAEAALTSGAAAEIFARMVVALGGPVDLLEKQAQYLPLPALTVDIPAPRAGVVTAIDTREIGLAVVAIGGGRTRSADPVDPLVGLTDIVGLGAAVGPGQPLAKLHVRDEAQAARATAMVQAAMVIGEAAPVRGPIIAERLG</sequence>
<evidence type="ECO:0000256" key="4">
    <source>
        <dbReference type="ARBA" id="ARBA00022676"/>
    </source>
</evidence>
<dbReference type="PROSITE" id="PS00647">
    <property type="entry name" value="THYMID_PHOSPHORYLASE"/>
    <property type="match status" value="1"/>
</dbReference>
<dbReference type="InterPro" id="IPR036320">
    <property type="entry name" value="Glycosyl_Trfase_fam3_N_dom_sf"/>
</dbReference>
<reference evidence="9 10" key="1">
    <citation type="submission" date="2017-07" db="EMBL/GenBank/DDBJ databases">
        <title>Elstera cyanobacteriorum sp. nov., a novel bacterium isolated from cyanobacterial aggregates in a eutrophic lake.</title>
        <authorList>
            <person name="Cai H."/>
        </authorList>
    </citation>
    <scope>NUCLEOTIDE SEQUENCE [LARGE SCALE GENOMIC DNA]</scope>
    <source>
        <strain evidence="9 10">TH019</strain>
    </source>
</reference>
<dbReference type="EC" id="2.4.2.4" evidence="3 7"/>
<dbReference type="NCBIfam" id="TIGR02644">
    <property type="entry name" value="Y_phosphoryl"/>
    <property type="match status" value="1"/>
</dbReference>
<dbReference type="OrthoDB" id="9763887at2"/>
<dbReference type="AlphaFoldDB" id="A0A255XPA2"/>
<evidence type="ECO:0000313" key="10">
    <source>
        <dbReference type="Proteomes" id="UP000216361"/>
    </source>
</evidence>
<dbReference type="GO" id="GO:0046104">
    <property type="term" value="P:thymidine metabolic process"/>
    <property type="evidence" value="ECO:0007669"/>
    <property type="project" value="UniProtKB-UniRule"/>
</dbReference>
<dbReference type="GO" id="GO:0004645">
    <property type="term" value="F:1,4-alpha-oligoglucan phosphorylase activity"/>
    <property type="evidence" value="ECO:0007669"/>
    <property type="project" value="InterPro"/>
</dbReference>
<evidence type="ECO:0000256" key="1">
    <source>
        <dbReference type="ARBA" id="ARBA00006915"/>
    </source>
</evidence>
<dbReference type="UniPathway" id="UPA00578">
    <property type="reaction ID" value="UER00638"/>
</dbReference>
<evidence type="ECO:0000256" key="6">
    <source>
        <dbReference type="ARBA" id="ARBA00048550"/>
    </source>
</evidence>
<name>A0A255XPA2_9PROT</name>
<dbReference type="GO" id="GO:0009032">
    <property type="term" value="F:thymidine phosphorylase activity"/>
    <property type="evidence" value="ECO:0007669"/>
    <property type="project" value="UniProtKB-UniRule"/>
</dbReference>
<dbReference type="Gene3D" id="3.40.1030.10">
    <property type="entry name" value="Nucleoside phosphorylase/phosphoribosyltransferase catalytic domain"/>
    <property type="match status" value="1"/>
</dbReference>
<dbReference type="PANTHER" id="PTHR10515">
    <property type="entry name" value="THYMIDINE PHOSPHORYLASE"/>
    <property type="match status" value="1"/>
</dbReference>
<dbReference type="GO" id="GO:0006206">
    <property type="term" value="P:pyrimidine nucleobase metabolic process"/>
    <property type="evidence" value="ECO:0007669"/>
    <property type="project" value="InterPro"/>
</dbReference>
<dbReference type="SUPFAM" id="SSF54680">
    <property type="entry name" value="Pyrimidine nucleoside phosphorylase C-terminal domain"/>
    <property type="match status" value="1"/>
</dbReference>
<dbReference type="FunFam" id="3.40.1030.10:FF:000001">
    <property type="entry name" value="Thymidine phosphorylase"/>
    <property type="match status" value="1"/>
</dbReference>
<comment type="caution">
    <text evidence="9">The sequence shown here is derived from an EMBL/GenBank/DDBJ whole genome shotgun (WGS) entry which is preliminary data.</text>
</comment>
<dbReference type="InterPro" id="IPR017459">
    <property type="entry name" value="Glycosyl_Trfase_fam3_N_dom"/>
</dbReference>
<dbReference type="InterPro" id="IPR017872">
    <property type="entry name" value="Pyrmidine_PPase_CS"/>
</dbReference>
<evidence type="ECO:0000256" key="5">
    <source>
        <dbReference type="ARBA" id="ARBA00022679"/>
    </source>
</evidence>
<evidence type="ECO:0000313" key="9">
    <source>
        <dbReference type="EMBL" id="OYQ18204.1"/>
    </source>
</evidence>
<dbReference type="PANTHER" id="PTHR10515:SF0">
    <property type="entry name" value="THYMIDINE PHOSPHORYLASE"/>
    <property type="match status" value="1"/>
</dbReference>
<dbReference type="InterPro" id="IPR013465">
    <property type="entry name" value="Thymidine_Pase"/>
</dbReference>
<comment type="function">
    <text evidence="7">The enzymes which catalyze the reversible phosphorolysis of pyrimidine nucleosides are involved in the degradation of these compounds and in their utilization as carbon and energy sources, or in the rescue of pyrimidine bases for nucleotide synthesis.</text>
</comment>
<dbReference type="HAMAP" id="MF_01628">
    <property type="entry name" value="Thymid_phosp"/>
    <property type="match status" value="1"/>
</dbReference>
<accession>A0A255XPA2</accession>
<protein>
    <recommendedName>
        <fullName evidence="3 7">Thymidine phosphorylase</fullName>
        <ecNumber evidence="3 7">2.4.2.4</ecNumber>
    </recommendedName>
    <alternativeName>
        <fullName evidence="7">TdRPase</fullName>
    </alternativeName>
</protein>
<evidence type="ECO:0000256" key="2">
    <source>
        <dbReference type="ARBA" id="ARBA00011738"/>
    </source>
</evidence>
<evidence type="ECO:0000259" key="8">
    <source>
        <dbReference type="SMART" id="SM00941"/>
    </source>
</evidence>
<dbReference type="InterPro" id="IPR000053">
    <property type="entry name" value="Thymidine/pyrmidine_PPase"/>
</dbReference>
<dbReference type="NCBIfam" id="NF004490">
    <property type="entry name" value="PRK05820.1"/>
    <property type="match status" value="1"/>
</dbReference>
<keyword evidence="10" id="KW-1185">Reference proteome</keyword>
<dbReference type="InterPro" id="IPR013102">
    <property type="entry name" value="PYNP_C"/>
</dbReference>
<dbReference type="NCBIfam" id="TIGR02643">
    <property type="entry name" value="T_phosphoryl"/>
    <property type="match status" value="1"/>
</dbReference>
<dbReference type="RefSeq" id="WP_094409765.1">
    <property type="nucleotide sequence ID" value="NZ_BMJZ01000002.1"/>
</dbReference>
<dbReference type="Gene3D" id="1.20.970.10">
    <property type="entry name" value="Transferase, Pyrimidine Nucleoside Phosphorylase, Chain C"/>
    <property type="match status" value="1"/>
</dbReference>
<dbReference type="EMBL" id="NOXS01000033">
    <property type="protein sequence ID" value="OYQ18204.1"/>
    <property type="molecule type" value="Genomic_DNA"/>
</dbReference>
<keyword evidence="5 7" id="KW-0808">Transferase</keyword>
<dbReference type="GO" id="GO:0005829">
    <property type="term" value="C:cytosol"/>
    <property type="evidence" value="ECO:0007669"/>
    <property type="project" value="TreeGrafter"/>
</dbReference>
<proteinExistence type="inferred from homology"/>
<dbReference type="InterPro" id="IPR018090">
    <property type="entry name" value="Pyrmidine_PPas_bac/euk"/>
</dbReference>
<evidence type="ECO:0000256" key="7">
    <source>
        <dbReference type="HAMAP-Rule" id="MF_01628"/>
    </source>
</evidence>
<comment type="catalytic activity">
    <reaction evidence="6 7">
        <text>thymidine + phosphate = 2-deoxy-alpha-D-ribose 1-phosphate + thymine</text>
        <dbReference type="Rhea" id="RHEA:16037"/>
        <dbReference type="ChEBI" id="CHEBI:17748"/>
        <dbReference type="ChEBI" id="CHEBI:17821"/>
        <dbReference type="ChEBI" id="CHEBI:43474"/>
        <dbReference type="ChEBI" id="CHEBI:57259"/>
        <dbReference type="EC" id="2.4.2.4"/>
    </reaction>
</comment>
<dbReference type="SUPFAM" id="SSF52418">
    <property type="entry name" value="Nucleoside phosphorylase/phosphoribosyltransferase catalytic domain"/>
    <property type="match status" value="1"/>
</dbReference>
<dbReference type="InterPro" id="IPR000312">
    <property type="entry name" value="Glycosyl_Trfase_fam3"/>
</dbReference>
<dbReference type="Gene3D" id="3.90.1170.30">
    <property type="entry name" value="Pyrimidine nucleoside phosphorylase-like, C-terminal domain"/>
    <property type="match status" value="1"/>
</dbReference>
<gene>
    <name evidence="7 9" type="primary">deoA</name>
    <name evidence="9" type="ORF">CHR90_14735</name>
</gene>
<dbReference type="Pfam" id="PF07831">
    <property type="entry name" value="PYNP_C"/>
    <property type="match status" value="1"/>
</dbReference>
<comment type="similarity">
    <text evidence="1 7">Belongs to the thymidine/pyrimidine-nucleoside phosphorylase family.</text>
</comment>
<dbReference type="SMART" id="SM00941">
    <property type="entry name" value="PYNP_C"/>
    <property type="match status" value="1"/>
</dbReference>
<comment type="pathway">
    <text evidence="7">Pyrimidine metabolism; dTMP biosynthesis via salvage pathway; dTMP from thymine: step 1/2.</text>
</comment>
<dbReference type="SUPFAM" id="SSF47648">
    <property type="entry name" value="Nucleoside phosphorylase/phosphoribosyltransferase N-terminal domain"/>
    <property type="match status" value="1"/>
</dbReference>
<keyword evidence="4 7" id="KW-0328">Glycosyltransferase</keyword>